<gene>
    <name evidence="1" type="ORF">BDA99DRAFT_542857</name>
</gene>
<organism evidence="1 2">
    <name type="scientific">Phascolomyces articulosus</name>
    <dbReference type="NCBI Taxonomy" id="60185"/>
    <lineage>
        <taxon>Eukaryota</taxon>
        <taxon>Fungi</taxon>
        <taxon>Fungi incertae sedis</taxon>
        <taxon>Mucoromycota</taxon>
        <taxon>Mucoromycotina</taxon>
        <taxon>Mucoromycetes</taxon>
        <taxon>Mucorales</taxon>
        <taxon>Lichtheimiaceae</taxon>
        <taxon>Phascolomyces</taxon>
    </lineage>
</organism>
<accession>A0AAD5P8W0</accession>
<proteinExistence type="predicted"/>
<evidence type="ECO:0000313" key="1">
    <source>
        <dbReference type="EMBL" id="KAI9247719.1"/>
    </source>
</evidence>
<dbReference type="Proteomes" id="UP001209540">
    <property type="component" value="Unassembled WGS sequence"/>
</dbReference>
<reference evidence="1" key="1">
    <citation type="journal article" date="2022" name="IScience">
        <title>Evolution of zygomycete secretomes and the origins of terrestrial fungal ecologies.</title>
        <authorList>
            <person name="Chang Y."/>
            <person name="Wang Y."/>
            <person name="Mondo S."/>
            <person name="Ahrendt S."/>
            <person name="Andreopoulos W."/>
            <person name="Barry K."/>
            <person name="Beard J."/>
            <person name="Benny G.L."/>
            <person name="Blankenship S."/>
            <person name="Bonito G."/>
            <person name="Cuomo C."/>
            <person name="Desiro A."/>
            <person name="Gervers K.A."/>
            <person name="Hundley H."/>
            <person name="Kuo A."/>
            <person name="LaButti K."/>
            <person name="Lang B.F."/>
            <person name="Lipzen A."/>
            <person name="O'Donnell K."/>
            <person name="Pangilinan J."/>
            <person name="Reynolds N."/>
            <person name="Sandor L."/>
            <person name="Smith M.E."/>
            <person name="Tsang A."/>
            <person name="Grigoriev I.V."/>
            <person name="Stajich J.E."/>
            <person name="Spatafora J.W."/>
        </authorList>
    </citation>
    <scope>NUCLEOTIDE SEQUENCE</scope>
    <source>
        <strain evidence="1">RSA 2281</strain>
    </source>
</reference>
<keyword evidence="2" id="KW-1185">Reference proteome</keyword>
<dbReference type="EMBL" id="JAIXMP010000041">
    <property type="protein sequence ID" value="KAI9247719.1"/>
    <property type="molecule type" value="Genomic_DNA"/>
</dbReference>
<protein>
    <submittedName>
        <fullName evidence="1">Uncharacterized protein</fullName>
    </submittedName>
</protein>
<name>A0AAD5P8W0_9FUNG</name>
<comment type="caution">
    <text evidence="1">The sequence shown here is derived from an EMBL/GenBank/DDBJ whole genome shotgun (WGS) entry which is preliminary data.</text>
</comment>
<dbReference type="InterPro" id="IPR032675">
    <property type="entry name" value="LRR_dom_sf"/>
</dbReference>
<sequence>MGIVHSCNCQKFKRLSYNTKLETYDIYDDETKKKRRRKKGVSAAAATQDGLQELVVEIKKPLDIVPTLNQHHSTTRPLMFLTILLFMKYSLSGTPKFELEEADEEDLDTLAKACRSLRELRSVHLYAGNIACKTFIPPLLQNAIHFRWLSLSKGCFVNLSTETYTAIGNLPYLQRLTIDRAATTDEKMKTLFDALISKDRQLPTVLEDFRVIESKSFRVDSVIDHLVQLPALKHLSFNKARLSEQGMLNLAKKLQYHPRYCSITLEDMNSVKDNTLIALAAIKQLKQLHLENLFFISSEGLKAFKGTSINLTVKGCDDIDEKDL</sequence>
<dbReference type="SUPFAM" id="SSF52047">
    <property type="entry name" value="RNI-like"/>
    <property type="match status" value="1"/>
</dbReference>
<dbReference type="AlphaFoldDB" id="A0AAD5P8W0"/>
<reference evidence="1" key="2">
    <citation type="submission" date="2023-02" db="EMBL/GenBank/DDBJ databases">
        <authorList>
            <consortium name="DOE Joint Genome Institute"/>
            <person name="Mondo S.J."/>
            <person name="Chang Y."/>
            <person name="Wang Y."/>
            <person name="Ahrendt S."/>
            <person name="Andreopoulos W."/>
            <person name="Barry K."/>
            <person name="Beard J."/>
            <person name="Benny G.L."/>
            <person name="Blankenship S."/>
            <person name="Bonito G."/>
            <person name="Cuomo C."/>
            <person name="Desiro A."/>
            <person name="Gervers K.A."/>
            <person name="Hundley H."/>
            <person name="Kuo A."/>
            <person name="LaButti K."/>
            <person name="Lang B.F."/>
            <person name="Lipzen A."/>
            <person name="O'Donnell K."/>
            <person name="Pangilinan J."/>
            <person name="Reynolds N."/>
            <person name="Sandor L."/>
            <person name="Smith M.W."/>
            <person name="Tsang A."/>
            <person name="Grigoriev I.V."/>
            <person name="Stajich J.E."/>
            <person name="Spatafora J.W."/>
        </authorList>
    </citation>
    <scope>NUCLEOTIDE SEQUENCE</scope>
    <source>
        <strain evidence="1">RSA 2281</strain>
    </source>
</reference>
<evidence type="ECO:0000313" key="2">
    <source>
        <dbReference type="Proteomes" id="UP001209540"/>
    </source>
</evidence>
<dbReference type="Gene3D" id="3.80.10.10">
    <property type="entry name" value="Ribonuclease Inhibitor"/>
    <property type="match status" value="1"/>
</dbReference>